<keyword evidence="3" id="KW-1185">Reference proteome</keyword>
<evidence type="ECO:0000313" key="3">
    <source>
        <dbReference type="Proteomes" id="UP001221757"/>
    </source>
</evidence>
<protein>
    <submittedName>
        <fullName evidence="2">Uncharacterized protein</fullName>
    </submittedName>
</protein>
<feature type="region of interest" description="Disordered" evidence="1">
    <location>
        <begin position="1"/>
        <end position="38"/>
    </location>
</feature>
<evidence type="ECO:0000313" key="2">
    <source>
        <dbReference type="EMBL" id="KAJ7668885.1"/>
    </source>
</evidence>
<dbReference type="AlphaFoldDB" id="A0AAD7CYS0"/>
<name>A0AAD7CYS0_MYCRO</name>
<reference evidence="2" key="1">
    <citation type="submission" date="2023-03" db="EMBL/GenBank/DDBJ databases">
        <title>Massive genome expansion in bonnet fungi (Mycena s.s.) driven by repeated elements and novel gene families across ecological guilds.</title>
        <authorList>
            <consortium name="Lawrence Berkeley National Laboratory"/>
            <person name="Harder C.B."/>
            <person name="Miyauchi S."/>
            <person name="Viragh M."/>
            <person name="Kuo A."/>
            <person name="Thoen E."/>
            <person name="Andreopoulos B."/>
            <person name="Lu D."/>
            <person name="Skrede I."/>
            <person name="Drula E."/>
            <person name="Henrissat B."/>
            <person name="Morin E."/>
            <person name="Kohler A."/>
            <person name="Barry K."/>
            <person name="LaButti K."/>
            <person name="Morin E."/>
            <person name="Salamov A."/>
            <person name="Lipzen A."/>
            <person name="Mereny Z."/>
            <person name="Hegedus B."/>
            <person name="Baldrian P."/>
            <person name="Stursova M."/>
            <person name="Weitz H."/>
            <person name="Taylor A."/>
            <person name="Grigoriev I.V."/>
            <person name="Nagy L.G."/>
            <person name="Martin F."/>
            <person name="Kauserud H."/>
        </authorList>
    </citation>
    <scope>NUCLEOTIDE SEQUENCE</scope>
    <source>
        <strain evidence="2">CBHHK067</strain>
    </source>
</reference>
<organism evidence="2 3">
    <name type="scientific">Mycena rosella</name>
    <name type="common">Pink bonnet</name>
    <name type="synonym">Agaricus rosellus</name>
    <dbReference type="NCBI Taxonomy" id="1033263"/>
    <lineage>
        <taxon>Eukaryota</taxon>
        <taxon>Fungi</taxon>
        <taxon>Dikarya</taxon>
        <taxon>Basidiomycota</taxon>
        <taxon>Agaricomycotina</taxon>
        <taxon>Agaricomycetes</taxon>
        <taxon>Agaricomycetidae</taxon>
        <taxon>Agaricales</taxon>
        <taxon>Marasmiineae</taxon>
        <taxon>Mycenaceae</taxon>
        <taxon>Mycena</taxon>
    </lineage>
</organism>
<dbReference type="Proteomes" id="UP001221757">
    <property type="component" value="Unassembled WGS sequence"/>
</dbReference>
<dbReference type="EMBL" id="JARKIE010000192">
    <property type="protein sequence ID" value="KAJ7668885.1"/>
    <property type="molecule type" value="Genomic_DNA"/>
</dbReference>
<proteinExistence type="predicted"/>
<feature type="region of interest" description="Disordered" evidence="1">
    <location>
        <begin position="91"/>
        <end position="122"/>
    </location>
</feature>
<feature type="compositionally biased region" description="Basic residues" evidence="1">
    <location>
        <begin position="15"/>
        <end position="26"/>
    </location>
</feature>
<gene>
    <name evidence="2" type="ORF">B0H17DRAFT_218405</name>
</gene>
<feature type="region of interest" description="Disordered" evidence="1">
    <location>
        <begin position="141"/>
        <end position="260"/>
    </location>
</feature>
<evidence type="ECO:0000256" key="1">
    <source>
        <dbReference type="SAM" id="MobiDB-lite"/>
    </source>
</evidence>
<accession>A0AAD7CYS0</accession>
<sequence length="260" mass="29303">MAKGKGRARREPKSPSKAKTKAGRKGRGVEPLGPDFESDVKYYVDPERHPVAELDIEYMAQKMRMLHPTYDSPDFDDPGWLGLPFVKETEQNKRKLPLRPGYDMSSKRQRMSSPEKWTYDNPDFDDPGWLGLPFVKETEQNKRKLPFRPGYDMSSKRQRMSSLENWQEDSMMSEAASFPPSTILEDDDTLSALTDSDIVAEGRLDTVEEENAGLDSDAGSEDEGEGSESGSEYEGPPPLSDTALDPNPPRRSTRKMALCM</sequence>
<feature type="compositionally biased region" description="Polar residues" evidence="1">
    <location>
        <begin position="160"/>
        <end position="170"/>
    </location>
</feature>
<comment type="caution">
    <text evidence="2">The sequence shown here is derived from an EMBL/GenBank/DDBJ whole genome shotgun (WGS) entry which is preliminary data.</text>
</comment>
<feature type="compositionally biased region" description="Acidic residues" evidence="1">
    <location>
        <begin position="207"/>
        <end position="226"/>
    </location>
</feature>